<dbReference type="AlphaFoldDB" id="A0A369VXV7"/>
<dbReference type="GO" id="GO:0003774">
    <property type="term" value="F:cytoskeletal motor activity"/>
    <property type="evidence" value="ECO:0007669"/>
    <property type="project" value="InterPro"/>
</dbReference>
<evidence type="ECO:0000256" key="7">
    <source>
        <dbReference type="ARBA" id="ARBA00022779"/>
    </source>
</evidence>
<keyword evidence="7" id="KW-0283">Flagellar rotation</keyword>
<dbReference type="Gene3D" id="2.30.330.10">
    <property type="entry name" value="SpoA-like"/>
    <property type="match status" value="1"/>
</dbReference>
<dbReference type="PANTHER" id="PTHR30034:SF6">
    <property type="entry name" value="YOP PROTEINS TRANSLOCATION PROTEIN Q"/>
    <property type="match status" value="1"/>
</dbReference>
<dbReference type="CDD" id="cd17908">
    <property type="entry name" value="FliM"/>
    <property type="match status" value="1"/>
</dbReference>
<dbReference type="OrthoDB" id="7421075at2"/>
<comment type="similarity">
    <text evidence="3">Belongs to the FliM family.</text>
</comment>
<keyword evidence="9" id="KW-0975">Bacterial flagellum</keyword>
<dbReference type="RefSeq" id="WP_114687971.1">
    <property type="nucleotide sequence ID" value="NZ_QQNB01000002.1"/>
</dbReference>
<dbReference type="Pfam" id="PF02154">
    <property type="entry name" value="FliM"/>
    <property type="match status" value="1"/>
</dbReference>
<keyword evidence="13" id="KW-0966">Cell projection</keyword>
<comment type="subcellular location">
    <subcellularLocation>
        <location evidence="1">Bacterial flagellum basal body</location>
    </subcellularLocation>
    <subcellularLocation>
        <location evidence="2">Cell membrane</location>
        <topology evidence="2">Peripheral membrane protein</topology>
    </subcellularLocation>
</comment>
<dbReference type="EMBL" id="QQNB01000002">
    <property type="protein sequence ID" value="RDE05902.1"/>
    <property type="molecule type" value="Genomic_DNA"/>
</dbReference>
<feature type="region of interest" description="Disordered" evidence="11">
    <location>
        <begin position="1"/>
        <end position="21"/>
    </location>
</feature>
<dbReference type="GO" id="GO:0009425">
    <property type="term" value="C:bacterial-type flagellum basal body"/>
    <property type="evidence" value="ECO:0007669"/>
    <property type="project" value="UniProtKB-SubCell"/>
</dbReference>
<evidence type="ECO:0000259" key="12">
    <source>
        <dbReference type="Pfam" id="PF01052"/>
    </source>
</evidence>
<keyword evidence="5" id="KW-1003">Cell membrane</keyword>
<dbReference type="SUPFAM" id="SSF101801">
    <property type="entry name" value="Surface presentation of antigens (SPOA)"/>
    <property type="match status" value="1"/>
</dbReference>
<evidence type="ECO:0000313" key="14">
    <source>
        <dbReference type="Proteomes" id="UP000253918"/>
    </source>
</evidence>
<dbReference type="GO" id="GO:0071978">
    <property type="term" value="P:bacterial-type flagellum-dependent swarming motility"/>
    <property type="evidence" value="ECO:0007669"/>
    <property type="project" value="TreeGrafter"/>
</dbReference>
<dbReference type="PANTHER" id="PTHR30034">
    <property type="entry name" value="FLAGELLAR MOTOR SWITCH PROTEIN FLIM"/>
    <property type="match status" value="1"/>
</dbReference>
<evidence type="ECO:0000256" key="1">
    <source>
        <dbReference type="ARBA" id="ARBA00004117"/>
    </source>
</evidence>
<dbReference type="GO" id="GO:0050918">
    <property type="term" value="P:positive chemotaxis"/>
    <property type="evidence" value="ECO:0007669"/>
    <property type="project" value="TreeGrafter"/>
</dbReference>
<comment type="caution">
    <text evidence="13">The sequence shown here is derived from an EMBL/GenBank/DDBJ whole genome shotgun (WGS) entry which is preliminary data.</text>
</comment>
<accession>A0A369VXV7</accession>
<name>A0A369VXV7_9SPHN</name>
<sequence length="314" mass="33684">MVNEPSPTANERRERPRRHAESVSLGAANLNPFGDLHSLQHLSARLARQVRGVFEPLLRREVRTWAEPLVVQRFADYRAERPEGLTAWLPLLIADAPHGEHGLCVLDGRFVYEILDLFFGGTGAVPATLPAEFTPAGEALVEKLGALIAAPLGQAWEPLARMRFVPGRVEANPSMLGDFDGEDATVVTRFGIAAGTAKPVFLDILYPVAALKPHAPSLTGKVVSKPAATDPSWRGQLTRAAMTVKFPVRSVLAEPVVSLAMLMDLKPGDVIPISFGAEVPVMVGAHELGRGTVGAANGQAAIRLNSLTLPEELQ</sequence>
<evidence type="ECO:0000313" key="13">
    <source>
        <dbReference type="EMBL" id="RDE05902.1"/>
    </source>
</evidence>
<keyword evidence="8" id="KW-0472">Membrane</keyword>
<keyword evidence="6" id="KW-0145">Chemotaxis</keyword>
<evidence type="ECO:0000256" key="10">
    <source>
        <dbReference type="ARBA" id="ARBA00025044"/>
    </source>
</evidence>
<keyword evidence="13" id="KW-0282">Flagellum</keyword>
<keyword evidence="14" id="KW-1185">Reference proteome</keyword>
<proteinExistence type="inferred from homology"/>
<evidence type="ECO:0000256" key="9">
    <source>
        <dbReference type="ARBA" id="ARBA00023143"/>
    </source>
</evidence>
<reference evidence="13 14" key="1">
    <citation type="submission" date="2018-07" db="EMBL/GenBank/DDBJ databases">
        <title>a novel species of Sphingomonas isolated from the rhizosphere soil of Araceae plant.</title>
        <authorList>
            <person name="Zhiyong W."/>
            <person name="Qinglan Z."/>
            <person name="Zhiwei F."/>
            <person name="Ding X."/>
            <person name="Gejiao W."/>
            <person name="Shixue Z."/>
        </authorList>
    </citation>
    <scope>NUCLEOTIDE SEQUENCE [LARGE SCALE GENOMIC DNA]</scope>
    <source>
        <strain evidence="13 14">WZY 27</strain>
    </source>
</reference>
<dbReference type="GO" id="GO:0005886">
    <property type="term" value="C:plasma membrane"/>
    <property type="evidence" value="ECO:0007669"/>
    <property type="project" value="UniProtKB-SubCell"/>
</dbReference>
<evidence type="ECO:0000256" key="11">
    <source>
        <dbReference type="SAM" id="MobiDB-lite"/>
    </source>
</evidence>
<dbReference type="InterPro" id="IPR028976">
    <property type="entry name" value="CheC-like_sf"/>
</dbReference>
<evidence type="ECO:0000256" key="8">
    <source>
        <dbReference type="ARBA" id="ARBA00023136"/>
    </source>
</evidence>
<evidence type="ECO:0000256" key="4">
    <source>
        <dbReference type="ARBA" id="ARBA00021898"/>
    </source>
</evidence>
<protein>
    <recommendedName>
        <fullName evidence="4">Flagellar motor switch protein FliM</fullName>
    </recommendedName>
</protein>
<evidence type="ECO:0000256" key="6">
    <source>
        <dbReference type="ARBA" id="ARBA00022500"/>
    </source>
</evidence>
<dbReference type="InterPro" id="IPR036429">
    <property type="entry name" value="SpoA-like_sf"/>
</dbReference>
<dbReference type="Proteomes" id="UP000253918">
    <property type="component" value="Unassembled WGS sequence"/>
</dbReference>
<gene>
    <name evidence="13" type="ORF">DVW87_12000</name>
</gene>
<dbReference type="Gene3D" id="3.40.1550.10">
    <property type="entry name" value="CheC-like"/>
    <property type="match status" value="1"/>
</dbReference>
<dbReference type="InterPro" id="IPR001689">
    <property type="entry name" value="Flag_FliM"/>
</dbReference>
<organism evidence="13 14">
    <name type="scientific">Sphingomonas aracearum</name>
    <dbReference type="NCBI Taxonomy" id="2283317"/>
    <lineage>
        <taxon>Bacteria</taxon>
        <taxon>Pseudomonadati</taxon>
        <taxon>Pseudomonadota</taxon>
        <taxon>Alphaproteobacteria</taxon>
        <taxon>Sphingomonadales</taxon>
        <taxon>Sphingomonadaceae</taxon>
        <taxon>Sphingomonas</taxon>
    </lineage>
</organism>
<comment type="function">
    <text evidence="10">FliM is one of three proteins (FliG, FliN, FliM) that forms the rotor-mounted switch complex (C ring), located at the base of the basal body. This complex interacts with the CheY and CheZ chemotaxis proteins, in addition to contacting components of the motor that determine the direction of flagellar rotation.</text>
</comment>
<dbReference type="Pfam" id="PF01052">
    <property type="entry name" value="FliMN_C"/>
    <property type="match status" value="1"/>
</dbReference>
<dbReference type="InterPro" id="IPR001543">
    <property type="entry name" value="FliN-like_C"/>
</dbReference>
<feature type="domain" description="Flagellar motor switch protein FliN-like C-terminal" evidence="12">
    <location>
        <begin position="242"/>
        <end position="306"/>
    </location>
</feature>
<keyword evidence="13" id="KW-0969">Cilium</keyword>
<evidence type="ECO:0000256" key="2">
    <source>
        <dbReference type="ARBA" id="ARBA00004202"/>
    </source>
</evidence>
<evidence type="ECO:0000256" key="5">
    <source>
        <dbReference type="ARBA" id="ARBA00022475"/>
    </source>
</evidence>
<evidence type="ECO:0000256" key="3">
    <source>
        <dbReference type="ARBA" id="ARBA00011049"/>
    </source>
</evidence>